<reference evidence="3" key="1">
    <citation type="journal article" date="2015" name="Nat. Plants">
        <title>Genome expansion of Arabis alpina linked with retrotransposition and reduced symmetric DNA methylation.</title>
        <authorList>
            <person name="Willing E.M."/>
            <person name="Rawat V."/>
            <person name="Mandakova T."/>
            <person name="Maumus F."/>
            <person name="James G.V."/>
            <person name="Nordstroem K.J."/>
            <person name="Becker C."/>
            <person name="Warthmann N."/>
            <person name="Chica C."/>
            <person name="Szarzynska B."/>
            <person name="Zytnicki M."/>
            <person name="Albani M.C."/>
            <person name="Kiefer C."/>
            <person name="Bergonzi S."/>
            <person name="Castaings L."/>
            <person name="Mateos J.L."/>
            <person name="Berns M.C."/>
            <person name="Bujdoso N."/>
            <person name="Piofczyk T."/>
            <person name="de Lorenzo L."/>
            <person name="Barrero-Sicilia C."/>
            <person name="Mateos I."/>
            <person name="Piednoel M."/>
            <person name="Hagmann J."/>
            <person name="Chen-Min-Tao R."/>
            <person name="Iglesias-Fernandez R."/>
            <person name="Schuster S.C."/>
            <person name="Alonso-Blanco C."/>
            <person name="Roudier F."/>
            <person name="Carbonero P."/>
            <person name="Paz-Ares J."/>
            <person name="Davis S.J."/>
            <person name="Pecinka A."/>
            <person name="Quesneville H."/>
            <person name="Colot V."/>
            <person name="Lysak M.A."/>
            <person name="Weigel D."/>
            <person name="Coupland G."/>
            <person name="Schneeberger K."/>
        </authorList>
    </citation>
    <scope>NUCLEOTIDE SEQUENCE [LARGE SCALE GENOMIC DNA]</scope>
    <source>
        <strain evidence="3">cv. Pajares</strain>
    </source>
</reference>
<dbReference type="Gramene" id="KFK21891">
    <property type="protein sequence ID" value="KFK21891"/>
    <property type="gene ID" value="AALP_AAs62360U000100"/>
</dbReference>
<feature type="compositionally biased region" description="Basic and acidic residues" evidence="1">
    <location>
        <begin position="16"/>
        <end position="27"/>
    </location>
</feature>
<accession>A0A087FW89</accession>
<dbReference type="AlphaFoldDB" id="A0A087FW89"/>
<feature type="compositionally biased region" description="Polar residues" evidence="1">
    <location>
        <begin position="1"/>
        <end position="12"/>
    </location>
</feature>
<feature type="region of interest" description="Disordered" evidence="1">
    <location>
        <begin position="132"/>
        <end position="168"/>
    </location>
</feature>
<name>A0A087FW89_ARAAL</name>
<dbReference type="Proteomes" id="UP000029120">
    <property type="component" value="Unassembled WGS sequence"/>
</dbReference>
<organism evidence="2 3">
    <name type="scientific">Arabis alpina</name>
    <name type="common">Alpine rock-cress</name>
    <dbReference type="NCBI Taxonomy" id="50452"/>
    <lineage>
        <taxon>Eukaryota</taxon>
        <taxon>Viridiplantae</taxon>
        <taxon>Streptophyta</taxon>
        <taxon>Embryophyta</taxon>
        <taxon>Tracheophyta</taxon>
        <taxon>Spermatophyta</taxon>
        <taxon>Magnoliopsida</taxon>
        <taxon>eudicotyledons</taxon>
        <taxon>Gunneridae</taxon>
        <taxon>Pentapetalae</taxon>
        <taxon>rosids</taxon>
        <taxon>malvids</taxon>
        <taxon>Brassicales</taxon>
        <taxon>Brassicaceae</taxon>
        <taxon>Arabideae</taxon>
        <taxon>Arabis</taxon>
    </lineage>
</organism>
<proteinExistence type="predicted"/>
<feature type="region of interest" description="Disordered" evidence="1">
    <location>
        <begin position="62"/>
        <end position="114"/>
    </location>
</feature>
<keyword evidence="3" id="KW-1185">Reference proteome</keyword>
<evidence type="ECO:0000313" key="3">
    <source>
        <dbReference type="Proteomes" id="UP000029120"/>
    </source>
</evidence>
<evidence type="ECO:0000313" key="2">
    <source>
        <dbReference type="EMBL" id="KFK21891.1"/>
    </source>
</evidence>
<gene>
    <name evidence="2" type="ORF">AALP_AAs62360U000100</name>
</gene>
<dbReference type="EMBL" id="KL994812">
    <property type="protein sequence ID" value="KFK21891.1"/>
    <property type="molecule type" value="Genomic_DNA"/>
</dbReference>
<sequence length="168" mass="18460">MTLAISTRSQAAKQAKVADKTKIKDVEMTEAEADTELAPSTTAPAIEADVTRADDVEADVVETNVPEADSTEAEVPDDLGQPKDPSSQNLPLEPKGKGTTIPMDMDDEPEYGCDKPWLDQIRAYIVDGELPKSKWAARKRDKRPDKSWKKYTTGSAAITQEAKPWKSR</sequence>
<evidence type="ECO:0000256" key="1">
    <source>
        <dbReference type="SAM" id="MobiDB-lite"/>
    </source>
</evidence>
<feature type="region of interest" description="Disordered" evidence="1">
    <location>
        <begin position="1"/>
        <end position="49"/>
    </location>
</feature>
<protein>
    <submittedName>
        <fullName evidence="2">Uncharacterized protein</fullName>
    </submittedName>
</protein>